<gene>
    <name evidence="1" type="ORF">TRIP_B220030</name>
</gene>
<accession>A0A653A533</accession>
<name>A0A653A533_UNCDX</name>
<protein>
    <submittedName>
        <fullName evidence="1">Uncharacterized protein</fullName>
    </submittedName>
</protein>
<organism evidence="1">
    <name type="scientific">Uncultured Desulfatiglans sp</name>
    <dbReference type="NCBI Taxonomy" id="1748965"/>
    <lineage>
        <taxon>Bacteria</taxon>
        <taxon>Pseudomonadati</taxon>
        <taxon>Thermodesulfobacteriota</taxon>
        <taxon>Desulfobacteria</taxon>
        <taxon>Desulfatiglandales</taxon>
        <taxon>Desulfatiglandaceae</taxon>
        <taxon>Desulfatiglans</taxon>
        <taxon>environmental samples</taxon>
    </lineage>
</organism>
<reference evidence="1" key="1">
    <citation type="submission" date="2018-07" db="EMBL/GenBank/DDBJ databases">
        <authorList>
            <consortium name="Genoscope - CEA"/>
            <person name="William W."/>
        </authorList>
    </citation>
    <scope>NUCLEOTIDE SEQUENCE</scope>
    <source>
        <strain evidence="1">IK1</strain>
    </source>
</reference>
<evidence type="ECO:0000313" key="1">
    <source>
        <dbReference type="EMBL" id="VBB42782.1"/>
    </source>
</evidence>
<sequence>MCPVWKVRAAMGYLKGLQPYLEKNYERSIFDAAAQSRKPWELYIHGHRVIVCKIYKNLKYDILSSQPGGGEMHLSKLQIKLLYPLEVASRVRGMIRIDEEIRSMNLDPILAAGARRFVKNKSLFPLMMEREVVFFTLLEGEVIRGIIAGFSRYDITVHLKGGVPIAILRHAIYDLKNRRGRSFLKDFQEEQRDWEKSDLYVP</sequence>
<dbReference type="EMBL" id="UPXX01000015">
    <property type="protein sequence ID" value="VBB42782.1"/>
    <property type="molecule type" value="Genomic_DNA"/>
</dbReference>
<dbReference type="Gene3D" id="2.30.30.100">
    <property type="match status" value="1"/>
</dbReference>
<dbReference type="AlphaFoldDB" id="A0A653A533"/>
<proteinExistence type="predicted"/>